<dbReference type="CDD" id="cd04301">
    <property type="entry name" value="NAT_SF"/>
    <property type="match status" value="1"/>
</dbReference>
<sequence length="241" mass="27457">MSGANSTDETGATRIIVSGEEVPILFDIIVAEKFTGAEYLEARCRAPAGTDVPSPVSNYIGTCKAFLVRRDRTGPDFYDKMDEISRDTGMLALDVFEPWGEFKEELKTDPLKSGTQVWGEELGTMDFLYIEYLLVDKAYRCHGLGQKLVEYIQCEARKKSQEFTTIVWPSTLLSNLKGDLKGKSESDCKDVFQLNRKYSIRYFRRLGFRRIGVTRWFGFSSDRNHPSRQLAAEEDYDPPPN</sequence>
<protein>
    <recommendedName>
        <fullName evidence="1">N-acetyltransferase domain-containing protein</fullName>
    </recommendedName>
</protein>
<dbReference type="Pfam" id="PF00583">
    <property type="entry name" value="Acetyltransf_1"/>
    <property type="match status" value="1"/>
</dbReference>
<comment type="caution">
    <text evidence="2">The sequence shown here is derived from an EMBL/GenBank/DDBJ whole genome shotgun (WGS) entry which is preliminary data.</text>
</comment>
<accession>A0A2B7WHE6</accession>
<dbReference type="AlphaFoldDB" id="A0A2B7WHE6"/>
<dbReference type="OrthoDB" id="508139at2759"/>
<evidence type="ECO:0000259" key="1">
    <source>
        <dbReference type="PROSITE" id="PS51186"/>
    </source>
</evidence>
<dbReference type="Proteomes" id="UP000223968">
    <property type="component" value="Unassembled WGS sequence"/>
</dbReference>
<evidence type="ECO:0000313" key="2">
    <source>
        <dbReference type="EMBL" id="PGG95941.1"/>
    </source>
</evidence>
<evidence type="ECO:0000313" key="3">
    <source>
        <dbReference type="Proteomes" id="UP000223968"/>
    </source>
</evidence>
<keyword evidence="3" id="KW-1185">Reference proteome</keyword>
<dbReference type="PROSITE" id="PS51186">
    <property type="entry name" value="GNAT"/>
    <property type="match status" value="1"/>
</dbReference>
<dbReference type="InterPro" id="IPR000182">
    <property type="entry name" value="GNAT_dom"/>
</dbReference>
<organism evidence="2 3">
    <name type="scientific">Helicocarpus griseus UAMH5409</name>
    <dbReference type="NCBI Taxonomy" id="1447875"/>
    <lineage>
        <taxon>Eukaryota</taxon>
        <taxon>Fungi</taxon>
        <taxon>Dikarya</taxon>
        <taxon>Ascomycota</taxon>
        <taxon>Pezizomycotina</taxon>
        <taxon>Eurotiomycetes</taxon>
        <taxon>Eurotiomycetidae</taxon>
        <taxon>Onygenales</taxon>
        <taxon>Ajellomycetaceae</taxon>
        <taxon>Helicocarpus</taxon>
    </lineage>
</organism>
<feature type="domain" description="N-acetyltransferase" evidence="1">
    <location>
        <begin position="67"/>
        <end position="239"/>
    </location>
</feature>
<dbReference type="STRING" id="1447875.A0A2B7WHE6"/>
<dbReference type="Gene3D" id="3.40.630.30">
    <property type="match status" value="1"/>
</dbReference>
<reference evidence="2 3" key="1">
    <citation type="submission" date="2017-10" db="EMBL/GenBank/DDBJ databases">
        <title>Comparative genomics in systemic dimorphic fungi from Ajellomycetaceae.</title>
        <authorList>
            <person name="Munoz J.F."/>
            <person name="Mcewen J.G."/>
            <person name="Clay O.K."/>
            <person name="Cuomo C.A."/>
        </authorList>
    </citation>
    <scope>NUCLEOTIDE SEQUENCE [LARGE SCALE GENOMIC DNA]</scope>
    <source>
        <strain evidence="2 3">UAMH5409</strain>
    </source>
</reference>
<name>A0A2B7WHE6_9EURO</name>
<dbReference type="EMBL" id="PDNB01000303">
    <property type="protein sequence ID" value="PGG95941.1"/>
    <property type="molecule type" value="Genomic_DNA"/>
</dbReference>
<gene>
    <name evidence="2" type="ORF">AJ79_09796</name>
</gene>
<proteinExistence type="predicted"/>
<dbReference type="SUPFAM" id="SSF55729">
    <property type="entry name" value="Acyl-CoA N-acyltransferases (Nat)"/>
    <property type="match status" value="1"/>
</dbReference>
<dbReference type="GO" id="GO:0016747">
    <property type="term" value="F:acyltransferase activity, transferring groups other than amino-acyl groups"/>
    <property type="evidence" value="ECO:0007669"/>
    <property type="project" value="InterPro"/>
</dbReference>
<dbReference type="InterPro" id="IPR016181">
    <property type="entry name" value="Acyl_CoA_acyltransferase"/>
</dbReference>